<sequence length="607" mass="70345">MSSFVNNKSDPTDEQIKIAEIKLSGFLAEHNIAFLAMDHLEPLLKSIFPDSKICQKMRLKRTKATNIIKNIISPVEKESLSSILNKTKFSVMIDESTDIACISTMCIVVRYSGDNKIKTQFWDLLPVYNLENPEEVNAGATAENIFINVIDAFKKHNVNVENIIGFGSDGCSTMMGKNNSVSSRMKEMFPGVFIMKCICHSLHLVCSEACKSLPRRLEDFARNVFNFFSHSSKRQSQFVQFQVFLNLDVHRILHPSQTRWLSLFSVVERLLEQWDALQLFFSEKWLSEKLLSAESIFNQLNDPFTKGFFYFLEWILPKFTMLNQYFQTDQIVLNTLHEKMEISYKDLLMVYMKRDYVLKTPLSELDPTRNDQFLKHSDIYLGVKIMNHILLDSVKRRQDLLTNFYMNCVEFLKVSCVQIKKRYDFSDPILPLLNILTPSVALSDKKRSKYNTINSILCLTQKLPRIVKTDLLQVIDDQWRLMCLVNFSDDITNEKEPDQFWIKIKNLESQQFQELATFALSVMSLPHSNACCERIFSKVNRIKTKSRNKLITKTVSATIMTSEAIKNGSCYNFQPCKKMVDSMTSINLYPTKINDEIEKSDDFILDD</sequence>
<accession>A0AAV0XRM2</accession>
<dbReference type="InterPro" id="IPR008906">
    <property type="entry name" value="HATC_C_dom"/>
</dbReference>
<dbReference type="SUPFAM" id="SSF53098">
    <property type="entry name" value="Ribonuclease H-like"/>
    <property type="match status" value="1"/>
</dbReference>
<evidence type="ECO:0000313" key="2">
    <source>
        <dbReference type="EMBL" id="CAI6370299.1"/>
    </source>
</evidence>
<proteinExistence type="predicted"/>
<evidence type="ECO:0000259" key="1">
    <source>
        <dbReference type="Pfam" id="PF05699"/>
    </source>
</evidence>
<protein>
    <recommendedName>
        <fullName evidence="1">HAT C-terminal dimerisation domain-containing protein</fullName>
    </recommendedName>
</protein>
<reference evidence="2 3" key="1">
    <citation type="submission" date="2023-01" db="EMBL/GenBank/DDBJ databases">
        <authorList>
            <person name="Whitehead M."/>
        </authorList>
    </citation>
    <scope>NUCLEOTIDE SEQUENCE [LARGE SCALE GENOMIC DNA]</scope>
</reference>
<dbReference type="InterPro" id="IPR012337">
    <property type="entry name" value="RNaseH-like_sf"/>
</dbReference>
<comment type="caution">
    <text evidence="2">The sequence shown here is derived from an EMBL/GenBank/DDBJ whole genome shotgun (WGS) entry which is preliminary data.</text>
</comment>
<dbReference type="Pfam" id="PF05699">
    <property type="entry name" value="Dimer_Tnp_hAT"/>
    <property type="match status" value="1"/>
</dbReference>
<evidence type="ECO:0000313" key="3">
    <source>
        <dbReference type="Proteomes" id="UP001160148"/>
    </source>
</evidence>
<dbReference type="AlphaFoldDB" id="A0AAV0XRM2"/>
<dbReference type="EMBL" id="CARXXK010000328">
    <property type="protein sequence ID" value="CAI6370299.1"/>
    <property type="molecule type" value="Genomic_DNA"/>
</dbReference>
<feature type="domain" description="HAT C-terminal dimerisation" evidence="1">
    <location>
        <begin position="495"/>
        <end position="562"/>
    </location>
</feature>
<dbReference type="PANTHER" id="PTHR37162:SF1">
    <property type="entry name" value="BED-TYPE DOMAIN-CONTAINING PROTEIN"/>
    <property type="match status" value="1"/>
</dbReference>
<organism evidence="2 3">
    <name type="scientific">Macrosiphum euphorbiae</name>
    <name type="common">potato aphid</name>
    <dbReference type="NCBI Taxonomy" id="13131"/>
    <lineage>
        <taxon>Eukaryota</taxon>
        <taxon>Metazoa</taxon>
        <taxon>Ecdysozoa</taxon>
        <taxon>Arthropoda</taxon>
        <taxon>Hexapoda</taxon>
        <taxon>Insecta</taxon>
        <taxon>Pterygota</taxon>
        <taxon>Neoptera</taxon>
        <taxon>Paraneoptera</taxon>
        <taxon>Hemiptera</taxon>
        <taxon>Sternorrhyncha</taxon>
        <taxon>Aphidomorpha</taxon>
        <taxon>Aphidoidea</taxon>
        <taxon>Aphididae</taxon>
        <taxon>Macrosiphini</taxon>
        <taxon>Macrosiphum</taxon>
    </lineage>
</organism>
<name>A0AAV0XRM2_9HEMI</name>
<dbReference type="GO" id="GO:0046983">
    <property type="term" value="F:protein dimerization activity"/>
    <property type="evidence" value="ECO:0007669"/>
    <property type="project" value="InterPro"/>
</dbReference>
<gene>
    <name evidence="2" type="ORF">MEUPH1_LOCUS24430</name>
</gene>
<dbReference type="Proteomes" id="UP001160148">
    <property type="component" value="Unassembled WGS sequence"/>
</dbReference>
<dbReference type="PANTHER" id="PTHR37162">
    <property type="entry name" value="HAT FAMILY DIMERISATION DOMAINCONTAINING PROTEIN-RELATED"/>
    <property type="match status" value="1"/>
</dbReference>
<keyword evidence="3" id="KW-1185">Reference proteome</keyword>